<name>A0ABR4DSQ3_9PEZI</name>
<feature type="transmembrane region" description="Helical" evidence="2">
    <location>
        <begin position="105"/>
        <end position="124"/>
    </location>
</feature>
<comment type="caution">
    <text evidence="3">The sequence shown here is derived from an EMBL/GenBank/DDBJ whole genome shotgun (WGS) entry which is preliminary data.</text>
</comment>
<accession>A0ABR4DSQ3</accession>
<dbReference type="Proteomes" id="UP001600888">
    <property type="component" value="Unassembled WGS sequence"/>
</dbReference>
<dbReference type="EMBL" id="JBAWTH010000186">
    <property type="protein sequence ID" value="KAL2273421.1"/>
    <property type="molecule type" value="Genomic_DNA"/>
</dbReference>
<reference evidence="3 4" key="1">
    <citation type="submission" date="2024-03" db="EMBL/GenBank/DDBJ databases">
        <title>A high-quality draft genome sequence of Diaporthe vaccinii, a causative agent of upright dieback and viscid rot disease in cranberry plants.</title>
        <authorList>
            <person name="Sarrasin M."/>
            <person name="Lang B.F."/>
            <person name="Burger G."/>
        </authorList>
    </citation>
    <scope>NUCLEOTIDE SEQUENCE [LARGE SCALE GENOMIC DNA]</scope>
    <source>
        <strain evidence="3 4">IS7</strain>
    </source>
</reference>
<feature type="transmembrane region" description="Helical" evidence="2">
    <location>
        <begin position="252"/>
        <end position="274"/>
    </location>
</feature>
<dbReference type="PANTHER" id="PTHR28147:SF1">
    <property type="entry name" value="N-GLYCOSYLATION PROTEIN EOS1"/>
    <property type="match status" value="1"/>
</dbReference>
<dbReference type="Pfam" id="PF12326">
    <property type="entry name" value="EOS1"/>
    <property type="match status" value="1"/>
</dbReference>
<evidence type="ECO:0000313" key="4">
    <source>
        <dbReference type="Proteomes" id="UP001600888"/>
    </source>
</evidence>
<keyword evidence="4" id="KW-1185">Reference proteome</keyword>
<sequence length="311" mass="34413">MSALNRARTWSTNRHDQEQAHAAEAAARQVSSATTATTTTTRFNTEYVAVARDGRFSSKDTTCTAPAAPDNEAEPVAHPTFLQPRVAAVLGVSEWWQPVLFSLRLLSILPSIYLCFPVAIRFLLKLHSFATSDGDVDGAGTAPGRPPGEDRLLLTETMLAIVWCGCSGYLSFFFTDCLMSRWLVNYTPSATAFRLVSVSALNGYLQSWTLDLSGSSQDPFLLLPTWIIITSTLTFVYHITQRKINILKETSTSISVFSMASYISMVALLIQQHWDRDWFDLPFVALGYRLLRQGGELVVSVANFANITLEP</sequence>
<organism evidence="3 4">
    <name type="scientific">Diaporthe vaccinii</name>
    <dbReference type="NCBI Taxonomy" id="105482"/>
    <lineage>
        <taxon>Eukaryota</taxon>
        <taxon>Fungi</taxon>
        <taxon>Dikarya</taxon>
        <taxon>Ascomycota</taxon>
        <taxon>Pezizomycotina</taxon>
        <taxon>Sordariomycetes</taxon>
        <taxon>Sordariomycetidae</taxon>
        <taxon>Diaporthales</taxon>
        <taxon>Diaporthaceae</taxon>
        <taxon>Diaporthe</taxon>
        <taxon>Diaporthe eres species complex</taxon>
    </lineage>
</organism>
<keyword evidence="2" id="KW-0472">Membrane</keyword>
<keyword evidence="2" id="KW-0812">Transmembrane</keyword>
<proteinExistence type="predicted"/>
<feature type="transmembrane region" description="Helical" evidence="2">
    <location>
        <begin position="158"/>
        <end position="179"/>
    </location>
</feature>
<protein>
    <recommendedName>
        <fullName evidence="5">N-glycosylation protein EOS1</fullName>
    </recommendedName>
</protein>
<feature type="transmembrane region" description="Helical" evidence="2">
    <location>
        <begin position="191"/>
        <end position="208"/>
    </location>
</feature>
<evidence type="ECO:0000313" key="3">
    <source>
        <dbReference type="EMBL" id="KAL2273421.1"/>
    </source>
</evidence>
<keyword evidence="2" id="KW-1133">Transmembrane helix</keyword>
<gene>
    <name evidence="3" type="ORF">FJTKL_04498</name>
</gene>
<evidence type="ECO:0000256" key="1">
    <source>
        <dbReference type="SAM" id="MobiDB-lite"/>
    </source>
</evidence>
<dbReference type="InterPro" id="IPR021100">
    <property type="entry name" value="N-glycosylation_EOS1"/>
</dbReference>
<feature type="region of interest" description="Disordered" evidence="1">
    <location>
        <begin position="1"/>
        <end position="35"/>
    </location>
</feature>
<dbReference type="PANTHER" id="PTHR28147">
    <property type="entry name" value="N-GLYCOSYLATION PROTEIN EOS1"/>
    <property type="match status" value="1"/>
</dbReference>
<feature type="compositionally biased region" description="Low complexity" evidence="1">
    <location>
        <begin position="22"/>
        <end position="35"/>
    </location>
</feature>
<evidence type="ECO:0000256" key="2">
    <source>
        <dbReference type="SAM" id="Phobius"/>
    </source>
</evidence>
<feature type="transmembrane region" description="Helical" evidence="2">
    <location>
        <begin position="220"/>
        <end position="240"/>
    </location>
</feature>
<evidence type="ECO:0008006" key="5">
    <source>
        <dbReference type="Google" id="ProtNLM"/>
    </source>
</evidence>